<comment type="caution">
    <text evidence="1">The sequence shown here is derived from an EMBL/GenBank/DDBJ whole genome shotgun (WGS) entry which is preliminary data.</text>
</comment>
<organism evidence="1">
    <name type="scientific">marine sediment metagenome</name>
    <dbReference type="NCBI Taxonomy" id="412755"/>
    <lineage>
        <taxon>unclassified sequences</taxon>
        <taxon>metagenomes</taxon>
        <taxon>ecological metagenomes</taxon>
    </lineage>
</organism>
<proteinExistence type="predicted"/>
<reference evidence="1" key="1">
    <citation type="journal article" date="2014" name="Front. Microbiol.">
        <title>High frequency of phylogenetically diverse reductive dehalogenase-homologous genes in deep subseafloor sedimentary metagenomes.</title>
        <authorList>
            <person name="Kawai M."/>
            <person name="Futagami T."/>
            <person name="Toyoda A."/>
            <person name="Takaki Y."/>
            <person name="Nishi S."/>
            <person name="Hori S."/>
            <person name="Arai W."/>
            <person name="Tsubouchi T."/>
            <person name="Morono Y."/>
            <person name="Uchiyama I."/>
            <person name="Ito T."/>
            <person name="Fujiyama A."/>
            <person name="Inagaki F."/>
            <person name="Takami H."/>
        </authorList>
    </citation>
    <scope>NUCLEOTIDE SEQUENCE</scope>
    <source>
        <strain evidence="1">Expedition CK06-06</strain>
    </source>
</reference>
<name>X1BXI3_9ZZZZ</name>
<dbReference type="AlphaFoldDB" id="X1BXI3"/>
<accession>X1BXI3</accession>
<evidence type="ECO:0000313" key="1">
    <source>
        <dbReference type="EMBL" id="GAG88893.1"/>
    </source>
</evidence>
<dbReference type="EMBL" id="BART01013124">
    <property type="protein sequence ID" value="GAG88893.1"/>
    <property type="molecule type" value="Genomic_DNA"/>
</dbReference>
<gene>
    <name evidence="1" type="ORF">S01H4_27023</name>
</gene>
<sequence>MMKFKLEINFKDFEYGVINVMKEVDYASVKGMEEGMQEYMDDCLKQEPKVPRRSGSL</sequence>
<protein>
    <submittedName>
        <fullName evidence="1">Uncharacterized protein</fullName>
    </submittedName>
</protein>
<feature type="non-terminal residue" evidence="1">
    <location>
        <position position="57"/>
    </location>
</feature>